<dbReference type="InterPro" id="IPR006140">
    <property type="entry name" value="D-isomer_DH_NAD-bd"/>
</dbReference>
<dbReference type="SUPFAM" id="SSF51735">
    <property type="entry name" value="NAD(P)-binding Rossmann-fold domains"/>
    <property type="match status" value="1"/>
</dbReference>
<keyword evidence="1" id="KW-0560">Oxidoreductase</keyword>
<protein>
    <submittedName>
        <fullName evidence="4">Glyoxylate/hydroxypyruvate reductase A</fullName>
    </submittedName>
</protein>
<evidence type="ECO:0000256" key="2">
    <source>
        <dbReference type="ARBA" id="ARBA00023027"/>
    </source>
</evidence>
<accession>A0ABQ1QRF9</accession>
<dbReference type="Pfam" id="PF02826">
    <property type="entry name" value="2-Hacid_dh_C"/>
    <property type="match status" value="1"/>
</dbReference>
<name>A0ABQ1QRF9_9FLAO</name>
<evidence type="ECO:0000256" key="1">
    <source>
        <dbReference type="ARBA" id="ARBA00023002"/>
    </source>
</evidence>
<feature type="domain" description="D-isomer specific 2-hydroxyacid dehydrogenase NAD-binding" evidence="3">
    <location>
        <begin position="61"/>
        <end position="233"/>
    </location>
</feature>
<evidence type="ECO:0000313" key="4">
    <source>
        <dbReference type="EMBL" id="GGD38848.1"/>
    </source>
</evidence>
<evidence type="ECO:0000259" key="3">
    <source>
        <dbReference type="Pfam" id="PF02826"/>
    </source>
</evidence>
<dbReference type="InterPro" id="IPR036291">
    <property type="entry name" value="NAD(P)-bd_dom_sf"/>
</dbReference>
<comment type="caution">
    <text evidence="4">The sequence shown here is derived from an EMBL/GenBank/DDBJ whole genome shotgun (WGS) entry which is preliminary data.</text>
</comment>
<evidence type="ECO:0000313" key="5">
    <source>
        <dbReference type="Proteomes" id="UP000625780"/>
    </source>
</evidence>
<gene>
    <name evidence="4" type="ORF">GCM10011361_02480</name>
</gene>
<proteinExistence type="predicted"/>
<keyword evidence="5" id="KW-1185">Reference proteome</keyword>
<reference evidence="5" key="1">
    <citation type="journal article" date="2019" name="Int. J. Syst. Evol. Microbiol.">
        <title>The Global Catalogue of Microorganisms (GCM) 10K type strain sequencing project: providing services to taxonomists for standard genome sequencing and annotation.</title>
        <authorList>
            <consortium name="The Broad Institute Genomics Platform"/>
            <consortium name="The Broad Institute Genome Sequencing Center for Infectious Disease"/>
            <person name="Wu L."/>
            <person name="Ma J."/>
        </authorList>
    </citation>
    <scope>NUCLEOTIDE SEQUENCE [LARGE SCALE GENOMIC DNA]</scope>
    <source>
        <strain evidence="5">CGMCC 1.12606</strain>
    </source>
</reference>
<organism evidence="4 5">
    <name type="scientific">Muriicola marianensis</name>
    <dbReference type="NCBI Taxonomy" id="1324801"/>
    <lineage>
        <taxon>Bacteria</taxon>
        <taxon>Pseudomonadati</taxon>
        <taxon>Bacteroidota</taxon>
        <taxon>Flavobacteriia</taxon>
        <taxon>Flavobacteriales</taxon>
        <taxon>Flavobacteriaceae</taxon>
        <taxon>Muriicola</taxon>
    </lineage>
</organism>
<dbReference type="Gene3D" id="3.40.50.720">
    <property type="entry name" value="NAD(P)-binding Rossmann-like Domain"/>
    <property type="match status" value="2"/>
</dbReference>
<dbReference type="CDD" id="cd12164">
    <property type="entry name" value="GDH_like_2"/>
    <property type="match status" value="1"/>
</dbReference>
<dbReference type="PANTHER" id="PTHR43333:SF1">
    <property type="entry name" value="D-ISOMER SPECIFIC 2-HYDROXYACID DEHYDROGENASE NAD-BINDING DOMAIN-CONTAINING PROTEIN"/>
    <property type="match status" value="1"/>
</dbReference>
<dbReference type="Proteomes" id="UP000625780">
    <property type="component" value="Unassembled WGS sequence"/>
</dbReference>
<dbReference type="PANTHER" id="PTHR43333">
    <property type="entry name" value="2-HACID_DH_C DOMAIN-CONTAINING PROTEIN"/>
    <property type="match status" value="1"/>
</dbReference>
<sequence length="268" mass="29865">MAIVWKHPHGSLSVYPNLRCIASFGAGVDFIFENPDRPPDVAITRVVDDALAEDMSEYVFTVIMGYLKNTSQYVMDQFRGMWSPKPYSRISDHTIGIMGIGTLGTHLAKDLRNIGFKVVGWSKNPKKLKDIPVYHGAESRKEFLSKSSVLVCLLPLTPETRGILNQDTLNQLPKGAFLINVARGGHLKEEDLIPLLDSGHLSGACLDVFAEEPLPKEHPFWDHPLIQITPHVASVSDPASVVPQLAENYLRLSRGEELRNRVDLQQGY</sequence>
<keyword evidence="2" id="KW-0520">NAD</keyword>
<dbReference type="EMBL" id="BMFH01000001">
    <property type="protein sequence ID" value="GGD38848.1"/>
    <property type="molecule type" value="Genomic_DNA"/>
</dbReference>